<dbReference type="Gene3D" id="3.30.160.60">
    <property type="entry name" value="Classic Zinc Finger"/>
    <property type="match status" value="2"/>
</dbReference>
<dbReference type="SUPFAM" id="SSF57667">
    <property type="entry name" value="beta-beta-alpha zinc fingers"/>
    <property type="match status" value="1"/>
</dbReference>
<proteinExistence type="predicted"/>
<dbReference type="InterPro" id="IPR036236">
    <property type="entry name" value="Znf_C2H2_sf"/>
</dbReference>
<dbReference type="Proteomes" id="UP000694941">
    <property type="component" value="Unplaced"/>
</dbReference>
<accession>A0ABM1T2S8</accession>
<protein>
    <submittedName>
        <fullName evidence="4">Histone-lysine N-methyltransferase PRDM9-like</fullName>
    </submittedName>
</protein>
<organism evidence="3 4">
    <name type="scientific">Limulus polyphemus</name>
    <name type="common">Atlantic horseshoe crab</name>
    <dbReference type="NCBI Taxonomy" id="6850"/>
    <lineage>
        <taxon>Eukaryota</taxon>
        <taxon>Metazoa</taxon>
        <taxon>Ecdysozoa</taxon>
        <taxon>Arthropoda</taxon>
        <taxon>Chelicerata</taxon>
        <taxon>Merostomata</taxon>
        <taxon>Xiphosura</taxon>
        <taxon>Limulidae</taxon>
        <taxon>Limulus</taxon>
    </lineage>
</organism>
<reference evidence="4" key="1">
    <citation type="submission" date="2025-08" db="UniProtKB">
        <authorList>
            <consortium name="RefSeq"/>
        </authorList>
    </citation>
    <scope>IDENTIFICATION</scope>
    <source>
        <tissue evidence="4">Muscle</tissue>
    </source>
</reference>
<feature type="domain" description="C2H2-type" evidence="2">
    <location>
        <begin position="88"/>
        <end position="116"/>
    </location>
</feature>
<dbReference type="GeneID" id="111087534"/>
<evidence type="ECO:0000256" key="1">
    <source>
        <dbReference type="PROSITE-ProRule" id="PRU00042"/>
    </source>
</evidence>
<dbReference type="SMART" id="SM00355">
    <property type="entry name" value="ZnF_C2H2"/>
    <property type="match status" value="3"/>
</dbReference>
<evidence type="ECO:0000313" key="3">
    <source>
        <dbReference type="Proteomes" id="UP000694941"/>
    </source>
</evidence>
<dbReference type="PROSITE" id="PS00028">
    <property type="entry name" value="ZINC_FINGER_C2H2_1"/>
    <property type="match status" value="2"/>
</dbReference>
<keyword evidence="1" id="KW-0863">Zinc-finger</keyword>
<dbReference type="InterPro" id="IPR013087">
    <property type="entry name" value="Znf_C2H2_type"/>
</dbReference>
<name>A0ABM1T2S8_LIMPO</name>
<feature type="domain" description="C2H2-type" evidence="2">
    <location>
        <begin position="58"/>
        <end position="88"/>
    </location>
</feature>
<evidence type="ECO:0000313" key="4">
    <source>
        <dbReference type="RefSeq" id="XP_022250184.1"/>
    </source>
</evidence>
<keyword evidence="3" id="KW-1185">Reference proteome</keyword>
<dbReference type="PROSITE" id="PS50157">
    <property type="entry name" value="ZINC_FINGER_C2H2_2"/>
    <property type="match status" value="2"/>
</dbReference>
<sequence length="151" mass="17346">MVCKKGEGSHCFAPLRKKQLSEHKEEFVLECDICHYSIPSYREYSFHRQLHLSQPQGFVCHLCYTVISRKDHLLRHMRTRHPPSGEFPVCTICSRSFRGRKSLARHMRARHVQLSARGDGKANPVVLSTTEKVEDGFTGDTSTFIGPFENN</sequence>
<dbReference type="Pfam" id="PF00096">
    <property type="entry name" value="zf-C2H2"/>
    <property type="match status" value="2"/>
</dbReference>
<keyword evidence="1" id="KW-0479">Metal-binding</keyword>
<evidence type="ECO:0000259" key="2">
    <source>
        <dbReference type="PROSITE" id="PS50157"/>
    </source>
</evidence>
<keyword evidence="1" id="KW-0862">Zinc</keyword>
<dbReference type="RefSeq" id="XP_022250184.1">
    <property type="nucleotide sequence ID" value="XM_022394476.1"/>
</dbReference>
<gene>
    <name evidence="4" type="primary">LOC111087534</name>
</gene>